<proteinExistence type="predicted"/>
<dbReference type="EnsemblPlants" id="TuG1812G0500003545.01.T05">
    <property type="protein sequence ID" value="TuG1812G0500003545.01.T05.cds397289"/>
    <property type="gene ID" value="TuG1812G0500003545.01"/>
</dbReference>
<dbReference type="EnsemblPlants" id="TuG1812G0500003545.01.T04">
    <property type="protein sequence ID" value="TuG1812G0500003545.01.T04.cds397288"/>
    <property type="gene ID" value="TuG1812G0500003545.01"/>
</dbReference>
<protein>
    <submittedName>
        <fullName evidence="2">Uncharacterized protein</fullName>
    </submittedName>
</protein>
<reference evidence="3" key="1">
    <citation type="journal article" date="2013" name="Nature">
        <title>Draft genome of the wheat A-genome progenitor Triticum urartu.</title>
        <authorList>
            <person name="Ling H.Q."/>
            <person name="Zhao S."/>
            <person name="Liu D."/>
            <person name="Wang J."/>
            <person name="Sun H."/>
            <person name="Zhang C."/>
            <person name="Fan H."/>
            <person name="Li D."/>
            <person name="Dong L."/>
            <person name="Tao Y."/>
            <person name="Gao C."/>
            <person name="Wu H."/>
            <person name="Li Y."/>
            <person name="Cui Y."/>
            <person name="Guo X."/>
            <person name="Zheng S."/>
            <person name="Wang B."/>
            <person name="Yu K."/>
            <person name="Liang Q."/>
            <person name="Yang W."/>
            <person name="Lou X."/>
            <person name="Chen J."/>
            <person name="Feng M."/>
            <person name="Jian J."/>
            <person name="Zhang X."/>
            <person name="Luo G."/>
            <person name="Jiang Y."/>
            <person name="Liu J."/>
            <person name="Wang Z."/>
            <person name="Sha Y."/>
            <person name="Zhang B."/>
            <person name="Wu H."/>
            <person name="Tang D."/>
            <person name="Shen Q."/>
            <person name="Xue P."/>
            <person name="Zou S."/>
            <person name="Wang X."/>
            <person name="Liu X."/>
            <person name="Wang F."/>
            <person name="Yang Y."/>
            <person name="An X."/>
            <person name="Dong Z."/>
            <person name="Zhang K."/>
            <person name="Zhang X."/>
            <person name="Luo M.C."/>
            <person name="Dvorak J."/>
            <person name="Tong Y."/>
            <person name="Wang J."/>
            <person name="Yang H."/>
            <person name="Li Z."/>
            <person name="Wang D."/>
            <person name="Zhang A."/>
            <person name="Wang J."/>
        </authorList>
    </citation>
    <scope>NUCLEOTIDE SEQUENCE</scope>
    <source>
        <strain evidence="3">cv. G1812</strain>
    </source>
</reference>
<accession>A0A8R7QHP0</accession>
<name>A0A8R7QHP0_TRIUA</name>
<feature type="region of interest" description="Disordered" evidence="1">
    <location>
        <begin position="1"/>
        <end position="28"/>
    </location>
</feature>
<sequence>MMTVTSALSQAHRREAHISSNGKARSKKSLTLHGAIARGRRDQRHPPRHPSCTRYVLALPLLVLPQNLSRLLRDHMAFWWQFLAKAGSQEHFLILIMDLTLWSAVHGAVQRFLAWRITMRVQWGSLFSRTSLKRGRHRQLFRITTTKF</sequence>
<organism evidence="2 3">
    <name type="scientific">Triticum urartu</name>
    <name type="common">Red wild einkorn</name>
    <name type="synonym">Crithodium urartu</name>
    <dbReference type="NCBI Taxonomy" id="4572"/>
    <lineage>
        <taxon>Eukaryota</taxon>
        <taxon>Viridiplantae</taxon>
        <taxon>Streptophyta</taxon>
        <taxon>Embryophyta</taxon>
        <taxon>Tracheophyta</taxon>
        <taxon>Spermatophyta</taxon>
        <taxon>Magnoliopsida</taxon>
        <taxon>Liliopsida</taxon>
        <taxon>Poales</taxon>
        <taxon>Poaceae</taxon>
        <taxon>BOP clade</taxon>
        <taxon>Pooideae</taxon>
        <taxon>Triticodae</taxon>
        <taxon>Triticeae</taxon>
        <taxon>Triticinae</taxon>
        <taxon>Triticum</taxon>
    </lineage>
</organism>
<evidence type="ECO:0000313" key="2">
    <source>
        <dbReference type="EnsemblPlants" id="TuG1812G0500003545.01.T04.cds397288"/>
    </source>
</evidence>
<keyword evidence="3" id="KW-1185">Reference proteome</keyword>
<dbReference type="Gramene" id="TuG1812G0500003545.01.T05">
    <property type="protein sequence ID" value="TuG1812G0500003545.01.T05.cds397289"/>
    <property type="gene ID" value="TuG1812G0500003545.01"/>
</dbReference>
<reference evidence="2" key="2">
    <citation type="submission" date="2018-03" db="EMBL/GenBank/DDBJ databases">
        <title>The Triticum urartu genome reveals the dynamic nature of wheat genome evolution.</title>
        <authorList>
            <person name="Ling H."/>
            <person name="Ma B."/>
            <person name="Shi X."/>
            <person name="Liu H."/>
            <person name="Dong L."/>
            <person name="Sun H."/>
            <person name="Cao Y."/>
            <person name="Gao Q."/>
            <person name="Zheng S."/>
            <person name="Li Y."/>
            <person name="Yu Y."/>
            <person name="Du H."/>
            <person name="Qi M."/>
            <person name="Li Y."/>
            <person name="Yu H."/>
            <person name="Cui Y."/>
            <person name="Wang N."/>
            <person name="Chen C."/>
            <person name="Wu H."/>
            <person name="Zhao Y."/>
            <person name="Zhang J."/>
            <person name="Li Y."/>
            <person name="Zhou W."/>
            <person name="Zhang B."/>
            <person name="Hu W."/>
            <person name="Eijk M."/>
            <person name="Tang J."/>
            <person name="Witsenboer H."/>
            <person name="Zhao S."/>
            <person name="Li Z."/>
            <person name="Zhang A."/>
            <person name="Wang D."/>
            <person name="Liang C."/>
        </authorList>
    </citation>
    <scope>NUCLEOTIDE SEQUENCE [LARGE SCALE GENOMIC DNA]</scope>
    <source>
        <strain evidence="2">cv. G1812</strain>
    </source>
</reference>
<dbReference type="AlphaFoldDB" id="A0A8R7QHP0"/>
<evidence type="ECO:0000313" key="3">
    <source>
        <dbReference type="Proteomes" id="UP000015106"/>
    </source>
</evidence>
<dbReference type="Proteomes" id="UP000015106">
    <property type="component" value="Chromosome 5"/>
</dbReference>
<evidence type="ECO:0000256" key="1">
    <source>
        <dbReference type="SAM" id="MobiDB-lite"/>
    </source>
</evidence>
<dbReference type="Gramene" id="TuG1812G0500003545.01.T04">
    <property type="protein sequence ID" value="TuG1812G0500003545.01.T04.cds397288"/>
    <property type="gene ID" value="TuG1812G0500003545.01"/>
</dbReference>
<reference evidence="2" key="3">
    <citation type="submission" date="2022-06" db="UniProtKB">
        <authorList>
            <consortium name="EnsemblPlants"/>
        </authorList>
    </citation>
    <scope>IDENTIFICATION</scope>
</reference>